<sequence>MIRWEYPQAQDGYWGEITSTIDWCEENYVVSHYVAEWSNTFTNSIFISTALYTIYCTRRNKLELRFLLIGLAYCLVGVGSWLFHMTLKYHFQLLDELPMIYAMCVPCWSLITELIATFTGPTKNKHSNGKTNTLSSVKQVVIASLILLTASTVTVVYLIVKNATIHQAFFGCLIGVVAFSSAYMVMTFVKDPQHKKNLHNSMMMGAIFFMSGYAVWLMDIHLCKLWRFIRREYLLLPLGLLLELHGWWHVLTGLGIYYYIVCLQYLRLITTDRLQHYKLIWRWGLLPELVPAGYNIGTPYSLTFRGPREKAKPE</sequence>
<name>A0A0W0CXH4_CANGB</name>
<feature type="binding site" evidence="7">
    <location>
        <position position="25"/>
    </location>
    <ligand>
        <name>Ca(2+)</name>
        <dbReference type="ChEBI" id="CHEBI:29108"/>
    </ligand>
</feature>
<dbReference type="GO" id="GO:0046514">
    <property type="term" value="P:ceramide catabolic process"/>
    <property type="evidence" value="ECO:0007669"/>
    <property type="project" value="TreeGrafter"/>
</dbReference>
<gene>
    <name evidence="9" type="ORF">AO440_004127</name>
</gene>
<dbReference type="GO" id="GO:0046872">
    <property type="term" value="F:metal ion binding"/>
    <property type="evidence" value="ECO:0007669"/>
    <property type="project" value="UniProtKB-KW"/>
</dbReference>
<keyword evidence="8" id="KW-0862">Zinc</keyword>
<evidence type="ECO:0000256" key="6">
    <source>
        <dbReference type="ARBA" id="ARBA00023136"/>
    </source>
</evidence>
<evidence type="ECO:0000256" key="4">
    <source>
        <dbReference type="ARBA" id="ARBA00022801"/>
    </source>
</evidence>
<dbReference type="VEuPathDB" id="FungiDB:GWK60_M06303"/>
<evidence type="ECO:0000256" key="1">
    <source>
        <dbReference type="ARBA" id="ARBA00004141"/>
    </source>
</evidence>
<keyword evidence="4" id="KW-0378">Hydrolase</keyword>
<dbReference type="PANTHER" id="PTHR46187:SF3">
    <property type="entry name" value="ALKALINE CERAMIDASE 3"/>
    <property type="match status" value="1"/>
</dbReference>
<dbReference type="InterPro" id="IPR008901">
    <property type="entry name" value="ACER"/>
</dbReference>
<dbReference type="Pfam" id="PF05875">
    <property type="entry name" value="Ceramidase"/>
    <property type="match status" value="1"/>
</dbReference>
<keyword evidence="5" id="KW-1133">Transmembrane helix</keyword>
<feature type="binding site" evidence="8">
    <location>
        <position position="84"/>
    </location>
    <ligand>
        <name>Zn(2+)</name>
        <dbReference type="ChEBI" id="CHEBI:29105"/>
        <note>catalytic</note>
    </ligand>
</feature>
<comment type="subcellular location">
    <subcellularLocation>
        <location evidence="1">Membrane</location>
        <topology evidence="1">Multi-pass membrane protein</topology>
    </subcellularLocation>
</comment>
<reference evidence="9 10" key="1">
    <citation type="submission" date="2015-10" db="EMBL/GenBank/DDBJ databases">
        <title>Draft genomes sequences of Candida glabrata isolates 1A, 1B, 2A, 2B, 3A and 3B.</title>
        <authorList>
            <person name="Haavelsrud O.E."/>
            <person name="Gaustad P."/>
        </authorList>
    </citation>
    <scope>NUCLEOTIDE SEQUENCE [LARGE SCALE GENOMIC DNA]</scope>
    <source>
        <strain evidence="9">910700640</strain>
    </source>
</reference>
<dbReference type="Proteomes" id="UP000054886">
    <property type="component" value="Unassembled WGS sequence"/>
</dbReference>
<comment type="similarity">
    <text evidence="2">Belongs to the alkaline ceramidase family.</text>
</comment>
<evidence type="ECO:0000256" key="3">
    <source>
        <dbReference type="ARBA" id="ARBA00022692"/>
    </source>
</evidence>
<accession>A0A0W0CXH4</accession>
<dbReference type="VEuPathDB" id="FungiDB:B1J91_M06347g"/>
<dbReference type="AlphaFoldDB" id="A0A0W0CXH4"/>
<feature type="binding site" evidence="7">
    <location>
        <position position="36"/>
    </location>
    <ligand>
        <name>Ca(2+)</name>
        <dbReference type="ChEBI" id="CHEBI:29108"/>
    </ligand>
</feature>
<evidence type="ECO:0000256" key="5">
    <source>
        <dbReference type="ARBA" id="ARBA00022989"/>
    </source>
</evidence>
<dbReference type="VEuPathDB" id="FungiDB:GVI51_M06303"/>
<feature type="binding site" evidence="7">
    <location>
        <position position="23"/>
    </location>
    <ligand>
        <name>Ca(2+)</name>
        <dbReference type="ChEBI" id="CHEBI:29108"/>
    </ligand>
</feature>
<keyword evidence="7" id="KW-0106">Calcium</keyword>
<evidence type="ECO:0000256" key="8">
    <source>
        <dbReference type="PIRSR" id="PIRSR608901-2"/>
    </source>
</evidence>
<evidence type="ECO:0000256" key="7">
    <source>
        <dbReference type="PIRSR" id="PIRSR608901-1"/>
    </source>
</evidence>
<evidence type="ECO:0000256" key="2">
    <source>
        <dbReference type="ARBA" id="ARBA00009780"/>
    </source>
</evidence>
<dbReference type="GO" id="GO:0046513">
    <property type="term" value="P:ceramide biosynthetic process"/>
    <property type="evidence" value="ECO:0007669"/>
    <property type="project" value="TreeGrafter"/>
</dbReference>
<organism evidence="9 10">
    <name type="scientific">Candida glabrata</name>
    <name type="common">Yeast</name>
    <name type="synonym">Torulopsis glabrata</name>
    <dbReference type="NCBI Taxonomy" id="5478"/>
    <lineage>
        <taxon>Eukaryota</taxon>
        <taxon>Fungi</taxon>
        <taxon>Dikarya</taxon>
        <taxon>Ascomycota</taxon>
        <taxon>Saccharomycotina</taxon>
        <taxon>Saccharomycetes</taxon>
        <taxon>Saccharomycetales</taxon>
        <taxon>Saccharomycetaceae</taxon>
        <taxon>Nakaseomyces</taxon>
    </lineage>
</organism>
<protein>
    <submittedName>
        <fullName evidence="9">Alkaline ceramidase YPC1</fullName>
    </submittedName>
</protein>
<keyword evidence="6" id="KW-0472">Membrane</keyword>
<dbReference type="GO" id="GO:0005789">
    <property type="term" value="C:endoplasmic reticulum membrane"/>
    <property type="evidence" value="ECO:0007669"/>
    <property type="project" value="TreeGrafter"/>
</dbReference>
<evidence type="ECO:0000313" key="10">
    <source>
        <dbReference type="Proteomes" id="UP000054886"/>
    </source>
</evidence>
<feature type="binding site" evidence="8">
    <location>
        <position position="245"/>
    </location>
    <ligand>
        <name>Zn(2+)</name>
        <dbReference type="ChEBI" id="CHEBI:29105"/>
        <note>catalytic</note>
    </ligand>
</feature>
<feature type="binding site" evidence="8">
    <location>
        <position position="249"/>
    </location>
    <ligand>
        <name>Zn(2+)</name>
        <dbReference type="ChEBI" id="CHEBI:29105"/>
        <note>catalytic</note>
    </ligand>
</feature>
<comment type="cofactor">
    <cofactor evidence="8">
        <name>Zn(2+)</name>
        <dbReference type="ChEBI" id="CHEBI:29105"/>
    </cofactor>
</comment>
<dbReference type="VEuPathDB" id="FungiDB:CAGL0M06347g"/>
<dbReference type="EMBL" id="LLZZ01000117">
    <property type="protein sequence ID" value="KTB04278.1"/>
    <property type="molecule type" value="Genomic_DNA"/>
</dbReference>
<feature type="binding site" evidence="7">
    <location>
        <position position="27"/>
    </location>
    <ligand>
        <name>Ca(2+)</name>
        <dbReference type="ChEBI" id="CHEBI:29108"/>
    </ligand>
</feature>
<feature type="binding site" evidence="7">
    <location>
        <position position="22"/>
    </location>
    <ligand>
        <name>Ca(2+)</name>
        <dbReference type="ChEBI" id="CHEBI:29108"/>
    </ligand>
</feature>
<keyword evidence="3" id="KW-0812">Transmembrane</keyword>
<evidence type="ECO:0000313" key="9">
    <source>
        <dbReference type="EMBL" id="KTB04278.1"/>
    </source>
</evidence>
<dbReference type="PANTHER" id="PTHR46187">
    <property type="entry name" value="ALKALINE CERAMIDASE 3"/>
    <property type="match status" value="1"/>
</dbReference>
<proteinExistence type="inferred from homology"/>
<dbReference type="GO" id="GO:0016811">
    <property type="term" value="F:hydrolase activity, acting on carbon-nitrogen (but not peptide) bonds, in linear amides"/>
    <property type="evidence" value="ECO:0007669"/>
    <property type="project" value="InterPro"/>
</dbReference>
<comment type="caution">
    <text evidence="9">The sequence shown here is derived from an EMBL/GenBank/DDBJ whole genome shotgun (WGS) entry which is preliminary data.</text>
</comment>
<keyword evidence="7" id="KW-0479">Metal-binding</keyword>